<organism evidence="4 5">
    <name type="scientific">Nitrogeniibacter mangrovi</name>
    <dbReference type="NCBI Taxonomy" id="2016596"/>
    <lineage>
        <taxon>Bacteria</taxon>
        <taxon>Pseudomonadati</taxon>
        <taxon>Pseudomonadota</taxon>
        <taxon>Betaproteobacteria</taxon>
        <taxon>Rhodocyclales</taxon>
        <taxon>Zoogloeaceae</taxon>
        <taxon>Nitrogeniibacter</taxon>
    </lineage>
</organism>
<dbReference type="PROSITE" id="PS50110">
    <property type="entry name" value="RESPONSE_REGULATORY"/>
    <property type="match status" value="1"/>
</dbReference>
<evidence type="ECO:0000259" key="3">
    <source>
        <dbReference type="PROSITE" id="PS50110"/>
    </source>
</evidence>
<dbReference type="Proteomes" id="UP000501991">
    <property type="component" value="Chromosome"/>
</dbReference>
<dbReference type="InterPro" id="IPR036890">
    <property type="entry name" value="HATPase_C_sf"/>
</dbReference>
<dbReference type="Pfam" id="PF00072">
    <property type="entry name" value="Response_reg"/>
    <property type="match status" value="1"/>
</dbReference>
<dbReference type="CDD" id="cd16936">
    <property type="entry name" value="HATPase_RsbW-like"/>
    <property type="match status" value="1"/>
</dbReference>
<accession>A0A6C1B8H0</accession>
<protein>
    <submittedName>
        <fullName evidence="4">Response regulator</fullName>
    </submittedName>
</protein>
<evidence type="ECO:0000313" key="5">
    <source>
        <dbReference type="Proteomes" id="UP000501991"/>
    </source>
</evidence>
<dbReference type="GO" id="GO:0000160">
    <property type="term" value="P:phosphorelay signal transduction system"/>
    <property type="evidence" value="ECO:0007669"/>
    <property type="project" value="InterPro"/>
</dbReference>
<evidence type="ECO:0000256" key="1">
    <source>
        <dbReference type="ARBA" id="ARBA00022553"/>
    </source>
</evidence>
<dbReference type="SUPFAM" id="SSF55874">
    <property type="entry name" value="ATPase domain of HSP90 chaperone/DNA topoisomerase II/histidine kinase"/>
    <property type="match status" value="1"/>
</dbReference>
<sequence>MMPHPTALRARILAVDEEPFSLELVSEVLGEAYEVTALQDGRAALRLLDDARCEFDLVILDRRMQAPDGMAILRHIRASPTLAHLPVILQTAVADPVQVAEGIEAGADFYLTKPFRIEALSAMVRAALRQSRERVQLAEQAADMETSLALLGQGVFRFRTVDEAAALARAVARLCAEPDLVRIALAELLVNAVEHGNLGLGFEAKQQLMQSGCWREEIDRRQGAAAFRHRVAQLAVSVEADAVRFVIEDQGEGFDWTRFQEMPDDPVRLNGRGIALARQLAFPALVFADGGRRIEAEATPRPRFRA</sequence>
<dbReference type="Gene3D" id="3.30.565.10">
    <property type="entry name" value="Histidine kinase-like ATPase, C-terminal domain"/>
    <property type="match status" value="1"/>
</dbReference>
<reference evidence="4 5" key="1">
    <citation type="submission" date="2020-02" db="EMBL/GenBank/DDBJ databases">
        <title>Nitrogenibacter mangrovi gen. nov., sp. nov. isolated from mangrove sediment, a denitrifying betaproteobacterium.</title>
        <authorList>
            <person name="Liao H."/>
            <person name="Tian Y."/>
        </authorList>
    </citation>
    <scope>NUCLEOTIDE SEQUENCE [LARGE SCALE GENOMIC DNA]</scope>
    <source>
        <strain evidence="4 5">M9-3-2</strain>
    </source>
</reference>
<dbReference type="KEGG" id="azq:G3580_16180"/>
<dbReference type="PANTHER" id="PTHR44591">
    <property type="entry name" value="STRESS RESPONSE REGULATOR PROTEIN 1"/>
    <property type="match status" value="1"/>
</dbReference>
<dbReference type="PANTHER" id="PTHR44591:SF3">
    <property type="entry name" value="RESPONSE REGULATORY DOMAIN-CONTAINING PROTEIN"/>
    <property type="match status" value="1"/>
</dbReference>
<dbReference type="AlphaFoldDB" id="A0A6C1B8H0"/>
<keyword evidence="5" id="KW-1185">Reference proteome</keyword>
<dbReference type="InterPro" id="IPR001789">
    <property type="entry name" value="Sig_transdc_resp-reg_receiver"/>
</dbReference>
<dbReference type="Pfam" id="PF13581">
    <property type="entry name" value="HATPase_c_2"/>
    <property type="match status" value="1"/>
</dbReference>
<evidence type="ECO:0000313" key="4">
    <source>
        <dbReference type="EMBL" id="QID19018.1"/>
    </source>
</evidence>
<dbReference type="Gene3D" id="3.40.50.2300">
    <property type="match status" value="1"/>
</dbReference>
<evidence type="ECO:0000256" key="2">
    <source>
        <dbReference type="PROSITE-ProRule" id="PRU00169"/>
    </source>
</evidence>
<proteinExistence type="predicted"/>
<dbReference type="InterPro" id="IPR050595">
    <property type="entry name" value="Bact_response_regulator"/>
</dbReference>
<keyword evidence="1 2" id="KW-0597">Phosphoprotein</keyword>
<name>A0A6C1B8H0_9RHOO</name>
<dbReference type="InterPro" id="IPR011006">
    <property type="entry name" value="CheY-like_superfamily"/>
</dbReference>
<dbReference type="SMART" id="SM00448">
    <property type="entry name" value="REC"/>
    <property type="match status" value="1"/>
</dbReference>
<dbReference type="RefSeq" id="WP_173767225.1">
    <property type="nucleotide sequence ID" value="NZ_CP048836.1"/>
</dbReference>
<feature type="modified residue" description="4-aspartylphosphate" evidence="2">
    <location>
        <position position="61"/>
    </location>
</feature>
<feature type="domain" description="Response regulatory" evidence="3">
    <location>
        <begin position="11"/>
        <end position="128"/>
    </location>
</feature>
<gene>
    <name evidence="4" type="ORF">G3580_16180</name>
</gene>
<dbReference type="EMBL" id="CP048836">
    <property type="protein sequence ID" value="QID19018.1"/>
    <property type="molecule type" value="Genomic_DNA"/>
</dbReference>
<dbReference type="SUPFAM" id="SSF52172">
    <property type="entry name" value="CheY-like"/>
    <property type="match status" value="1"/>
</dbReference>
<dbReference type="InterPro" id="IPR003594">
    <property type="entry name" value="HATPase_dom"/>
</dbReference>